<feature type="region of interest" description="Disordered" evidence="1">
    <location>
        <begin position="54"/>
        <end position="85"/>
    </location>
</feature>
<organism evidence="3 4">
    <name type="scientific">Solanum tuberosum</name>
    <name type="common">Potato</name>
    <dbReference type="NCBI Taxonomy" id="4113"/>
    <lineage>
        <taxon>Eukaryota</taxon>
        <taxon>Viridiplantae</taxon>
        <taxon>Streptophyta</taxon>
        <taxon>Embryophyta</taxon>
        <taxon>Tracheophyta</taxon>
        <taxon>Spermatophyta</taxon>
        <taxon>Magnoliopsida</taxon>
        <taxon>eudicotyledons</taxon>
        <taxon>Gunneridae</taxon>
        <taxon>Pentapetalae</taxon>
        <taxon>asterids</taxon>
        <taxon>lamiids</taxon>
        <taxon>Solanales</taxon>
        <taxon>Solanaceae</taxon>
        <taxon>Solanoideae</taxon>
        <taxon>Solaneae</taxon>
        <taxon>Solanum</taxon>
    </lineage>
</organism>
<dbReference type="InterPro" id="IPR002182">
    <property type="entry name" value="NB-ARC"/>
</dbReference>
<comment type="caution">
    <text evidence="3">The sequence shown here is derived from an EMBL/GenBank/DDBJ whole genome shotgun (WGS) entry which is preliminary data.</text>
</comment>
<proteinExistence type="predicted"/>
<dbReference type="PANTHER" id="PTHR19338:SF73">
    <property type="entry name" value="DISEASE RESISTANCE PROTEIN RGA2-LIKE"/>
    <property type="match status" value="1"/>
</dbReference>
<feature type="compositionally biased region" description="Low complexity" evidence="1">
    <location>
        <begin position="66"/>
        <end position="75"/>
    </location>
</feature>
<keyword evidence="4" id="KW-1185">Reference proteome</keyword>
<feature type="compositionally biased region" description="Basic and acidic residues" evidence="1">
    <location>
        <begin position="54"/>
        <end position="65"/>
    </location>
</feature>
<sequence length="308" mass="34607">MSLQITIAWLEGSERCTKTSWYEGSWRGAVLSSRLGNHKVQDLYEKLSPLQKKAERDQKNIEDQSSRSPSPCPSLRRSKKANVTIDPSHAGGMLIGTKSGSLGTPLLRYIKYRVAIGRVGLNLGGSKWVKIQSNPNLFGPKWVGSKWVSYRNLKTRQTRATYVRNLNDLLNSNPYSVDLTKGRNRAGERRLCSFFPDTIEKIKLIKEEVPARISKSKGLIVGNAPSKPVEIKKSSTMGQIIVGFEDETEWIIRKLTSGPTEVDVISIVRMPGLGKTTLAYRVFNDKSVVDHFGVRAWCTVDQEHFEKK</sequence>
<evidence type="ECO:0000313" key="3">
    <source>
        <dbReference type="EMBL" id="KAH0756402.1"/>
    </source>
</evidence>
<accession>A0ABQ7UX44</accession>
<dbReference type="Gene3D" id="3.40.50.300">
    <property type="entry name" value="P-loop containing nucleotide triphosphate hydrolases"/>
    <property type="match status" value="1"/>
</dbReference>
<protein>
    <recommendedName>
        <fullName evidence="2">NB-ARC domain-containing protein</fullName>
    </recommendedName>
</protein>
<evidence type="ECO:0000313" key="4">
    <source>
        <dbReference type="Proteomes" id="UP000826656"/>
    </source>
</evidence>
<gene>
    <name evidence="3" type="ORF">KY290_026672</name>
</gene>
<feature type="domain" description="NB-ARC" evidence="2">
    <location>
        <begin position="245"/>
        <end position="304"/>
    </location>
</feature>
<dbReference type="Pfam" id="PF00931">
    <property type="entry name" value="NB-ARC"/>
    <property type="match status" value="1"/>
</dbReference>
<evidence type="ECO:0000259" key="2">
    <source>
        <dbReference type="Pfam" id="PF00931"/>
    </source>
</evidence>
<dbReference type="SUPFAM" id="SSF52540">
    <property type="entry name" value="P-loop containing nucleoside triphosphate hydrolases"/>
    <property type="match status" value="1"/>
</dbReference>
<dbReference type="EMBL" id="JAIVGD010000018">
    <property type="protein sequence ID" value="KAH0756402.1"/>
    <property type="molecule type" value="Genomic_DNA"/>
</dbReference>
<dbReference type="InterPro" id="IPR027417">
    <property type="entry name" value="P-loop_NTPase"/>
</dbReference>
<name>A0ABQ7UX44_SOLTU</name>
<reference evidence="3 4" key="1">
    <citation type="journal article" date="2021" name="bioRxiv">
        <title>Chromosome-scale and haplotype-resolved genome assembly of a tetraploid potato cultivar.</title>
        <authorList>
            <person name="Sun H."/>
            <person name="Jiao W.-B."/>
            <person name="Krause K."/>
            <person name="Campoy J.A."/>
            <person name="Goel M."/>
            <person name="Folz-Donahue K."/>
            <person name="Kukat C."/>
            <person name="Huettel B."/>
            <person name="Schneeberger K."/>
        </authorList>
    </citation>
    <scope>NUCLEOTIDE SEQUENCE [LARGE SCALE GENOMIC DNA]</scope>
    <source>
        <strain evidence="3">SolTubOtavaFocal</strain>
        <tissue evidence="3">Leaves</tissue>
    </source>
</reference>
<evidence type="ECO:0000256" key="1">
    <source>
        <dbReference type="SAM" id="MobiDB-lite"/>
    </source>
</evidence>
<dbReference type="Proteomes" id="UP000826656">
    <property type="component" value="Unassembled WGS sequence"/>
</dbReference>
<dbReference type="PANTHER" id="PTHR19338">
    <property type="entry name" value="TRANSLOCASE OF INNER MITOCHONDRIAL MEMBRANE 13 HOMOLOG"/>
    <property type="match status" value="1"/>
</dbReference>